<feature type="region of interest" description="Disordered" evidence="2">
    <location>
        <begin position="766"/>
        <end position="785"/>
    </location>
</feature>
<evidence type="ECO:0000256" key="1">
    <source>
        <dbReference type="ARBA" id="ARBA00005672"/>
    </source>
</evidence>
<name>A0A1R1PN44_ZANCU</name>
<dbReference type="InterPro" id="IPR036322">
    <property type="entry name" value="WD40_repeat_dom_sf"/>
</dbReference>
<dbReference type="OrthoDB" id="361494at2759"/>
<keyword evidence="4" id="KW-1185">Reference proteome</keyword>
<reference evidence="4" key="1">
    <citation type="submission" date="2017-01" db="EMBL/GenBank/DDBJ databases">
        <authorList>
            <person name="Wang Y."/>
            <person name="White M."/>
            <person name="Kvist S."/>
            <person name="Moncalvo J.-M."/>
        </authorList>
    </citation>
    <scope>NUCLEOTIDE SEQUENCE [LARGE SCALE GENOMIC DNA]</scope>
    <source>
        <strain evidence="4">COL-18-3</strain>
    </source>
</reference>
<keyword evidence="3" id="KW-0808">Transferase</keyword>
<dbReference type="SMART" id="SM00320">
    <property type="entry name" value="WD40"/>
    <property type="match status" value="4"/>
</dbReference>
<protein>
    <submittedName>
        <fullName evidence="3">Histone acetyltransferase type B subunit 2</fullName>
    </submittedName>
</protein>
<dbReference type="Pfam" id="PF00400">
    <property type="entry name" value="WD40"/>
    <property type="match status" value="1"/>
</dbReference>
<dbReference type="GO" id="GO:0016567">
    <property type="term" value="P:protein ubiquitination"/>
    <property type="evidence" value="ECO:0007669"/>
    <property type="project" value="TreeGrafter"/>
</dbReference>
<dbReference type="Proteomes" id="UP000188320">
    <property type="component" value="Unassembled WGS sequence"/>
</dbReference>
<evidence type="ECO:0000313" key="3">
    <source>
        <dbReference type="EMBL" id="OMH82380.1"/>
    </source>
</evidence>
<dbReference type="InterPro" id="IPR040323">
    <property type="entry name" value="EIPR1"/>
</dbReference>
<proteinExistence type="inferred from homology"/>
<sequence>MEIQQSYNSVERIKRDFAGLSAWRTEYLASQLADIEGLKSTSLPLPEESRFTTSLAISNNLPLIAVGSGSYDTNLFFVEAKHERNRETELKIKAFFASRFPIYSLSYQDDFLITGTERGASILYQVSSSQLLQNNQGEGEGNNGGGKGVVKCIETYKNKAAKSVETAAPGNHIASRRVGCVAFCLGTISTDDGGDGSGGAWRVLDRANAKTTTFLSCLSGTVNVWDINRNSKAIRIEKMAGQPIFTAEWSPHNPYSQILSGSTDGGISILDLRKKGRGIFWKMQNDGQGLAINDISWSPFVPYWIASGGDGGVVNIWDIRFTGGNKMGAGVDVAAVIGKNQINGTVTKVCWSKSHLDLINTGSSDRHYRLHNIRIDETMGYTSRVVADRTAADDIGSIVGLVSGSLKDQEVVFSLSDCGDLYTHVMTDRILSNIAIHKKDSEKETKVEADIYTRRLEEGALKALDFVNELLNGNDSKESDQEILKQVLSHSAQIKHLCEIFEEKPELENNLLGRNLSTDSKDTAEEDGAPIAAKSAETEFLRDMRHLSYGLPPGYFSLLGKTGGGQFEKARERLNVTKLRITLQELVAEAKQGEAASVKTWGKLVQQEERVCRGIRLQPRLFDPELLKDLTKIVLARDCIKGLVMGKAFCEIYMEMEKTHGAVVRSQDLAGLVHVLLAPTIFDPDQQQPTQGSTPGSSVSLENLQMTQIREIIRAYLLRNPILVLEMVNLEIKVQEAVLKGGDQVKVADKIITHMKTHASRIRSLVPSRKRPPVKDTSGNADMVDSLDPYSPATVTISAAATRLYLNALIQMRSYDVYLSNVKFWALHHSPLYGLPLTKTLLKQTQEVVAPRFKRQLDVVLSTIEKEPLGLEPRIYRDILMKIATTLVDACVDLYSTLPLSSSSLLDYFSKISNSFYSVLDALVSHSAENKLRASREVSPLINALNDLLSSSNSRSASSPFAIDNNIKSSYIVISDCIKQLSSYS</sequence>
<comment type="caution">
    <text evidence="3">The sequence shown here is derived from an EMBL/GenBank/DDBJ whole genome shotgun (WGS) entry which is preliminary data.</text>
</comment>
<dbReference type="SUPFAM" id="SSF50978">
    <property type="entry name" value="WD40 repeat-like"/>
    <property type="match status" value="1"/>
</dbReference>
<dbReference type="PANTHER" id="PTHR14205">
    <property type="entry name" value="WD-REPEAT PROTEIN"/>
    <property type="match status" value="1"/>
</dbReference>
<accession>A0A1R1PN44</accession>
<organism evidence="3 4">
    <name type="scientific">Zancudomyces culisetae</name>
    <name type="common">Gut fungus</name>
    <name type="synonym">Smittium culisetae</name>
    <dbReference type="NCBI Taxonomy" id="1213189"/>
    <lineage>
        <taxon>Eukaryota</taxon>
        <taxon>Fungi</taxon>
        <taxon>Fungi incertae sedis</taxon>
        <taxon>Zoopagomycota</taxon>
        <taxon>Kickxellomycotina</taxon>
        <taxon>Harpellomycetes</taxon>
        <taxon>Harpellales</taxon>
        <taxon>Legeriomycetaceae</taxon>
        <taxon>Zancudomyces</taxon>
    </lineage>
</organism>
<dbReference type="Gene3D" id="2.130.10.10">
    <property type="entry name" value="YVTN repeat-like/Quinoprotein amine dehydrogenase"/>
    <property type="match status" value="1"/>
</dbReference>
<comment type="similarity">
    <text evidence="1">Belongs to the WD repeat EIPR1 family.</text>
</comment>
<gene>
    <name evidence="3" type="ORF">AX774_g4132</name>
</gene>
<dbReference type="EMBL" id="LSSK01000676">
    <property type="protein sequence ID" value="OMH82380.1"/>
    <property type="molecule type" value="Genomic_DNA"/>
</dbReference>
<dbReference type="InterPro" id="IPR001680">
    <property type="entry name" value="WD40_rpt"/>
</dbReference>
<dbReference type="AlphaFoldDB" id="A0A1R1PN44"/>
<dbReference type="GO" id="GO:0016740">
    <property type="term" value="F:transferase activity"/>
    <property type="evidence" value="ECO:0007669"/>
    <property type="project" value="UniProtKB-KW"/>
</dbReference>
<evidence type="ECO:0000256" key="2">
    <source>
        <dbReference type="SAM" id="MobiDB-lite"/>
    </source>
</evidence>
<evidence type="ECO:0000313" key="4">
    <source>
        <dbReference type="Proteomes" id="UP000188320"/>
    </source>
</evidence>
<dbReference type="InterPro" id="IPR015943">
    <property type="entry name" value="WD40/YVTN_repeat-like_dom_sf"/>
</dbReference>
<dbReference type="PANTHER" id="PTHR14205:SF15">
    <property type="entry name" value="EARP AND GARP COMPLEX-INTERACTING PROTEIN 1"/>
    <property type="match status" value="1"/>
</dbReference>